<protein>
    <recommendedName>
        <fullName evidence="5">Lipoprotein</fullName>
    </recommendedName>
</protein>
<gene>
    <name evidence="3" type="ORF">J2X31_000483</name>
</gene>
<organism evidence="3 4">
    <name type="scientific">Flavobacterium arsenatis</name>
    <dbReference type="NCBI Taxonomy" id="1484332"/>
    <lineage>
        <taxon>Bacteria</taxon>
        <taxon>Pseudomonadati</taxon>
        <taxon>Bacteroidota</taxon>
        <taxon>Flavobacteriia</taxon>
        <taxon>Flavobacteriales</taxon>
        <taxon>Flavobacteriaceae</taxon>
        <taxon>Flavobacterium</taxon>
    </lineage>
</organism>
<feature type="compositionally biased region" description="Gly residues" evidence="1">
    <location>
        <begin position="249"/>
        <end position="263"/>
    </location>
</feature>
<sequence length="504" mass="55961">MKIKIFIKYNFFFIVFATVFLNSCQQDDSTQEQLQQNKLNVKIEDKTLKELMNDQTFSTAFSKIPKQESNLPNNLASRTVMEQDYNFIISDDIPAKVITTESVISYTFHISRENDTVENSDSFENLIVLIDSLETAKAYIIKYNLLSEPIYVSQHDSYTIDAETELTPINFNDTQARISYTSSDGCTVMTLMCPYDHPHPAGGGCLAEDRGDLYWSADSSNCSGGGGGSSGSTGNPGSTPGNGNSNPGTSGGGNSNSGSGSGAGSPLVTTPVGVIPKITSESIKCATLKALTKTDSLSANIKPLVDQLRTKTNLDKEWYCTFKRSLAYSGEQYKTYDFPEGIKEGGGIDEAKLYLHPSFMGQIHTHPLSRYAMFSWTDLKALRDLYHNAGNHNKQDVFLMIVCHNGAVYSLKVDNFNALNVKINNDWATAKGTNDDRKRKYLDSEIEKEYTKDRNNLERVFLKEFKDFGISIYKASDDNLTNWNKLELNDPNSNNSTIKSTPCN</sequence>
<feature type="region of interest" description="Disordered" evidence="1">
    <location>
        <begin position="225"/>
        <end position="268"/>
    </location>
</feature>
<name>A0ABU1TKI5_9FLAO</name>
<dbReference type="RefSeq" id="WP_310024106.1">
    <property type="nucleotide sequence ID" value="NZ_JAVDVI010000001.1"/>
</dbReference>
<feature type="chain" id="PRO_5045056212" description="Lipoprotein" evidence="2">
    <location>
        <begin position="18"/>
        <end position="504"/>
    </location>
</feature>
<accession>A0ABU1TKI5</accession>
<feature type="compositionally biased region" description="Low complexity" evidence="1">
    <location>
        <begin position="232"/>
        <end position="248"/>
    </location>
</feature>
<evidence type="ECO:0000313" key="4">
    <source>
        <dbReference type="Proteomes" id="UP001255185"/>
    </source>
</evidence>
<comment type="caution">
    <text evidence="3">The sequence shown here is derived from an EMBL/GenBank/DDBJ whole genome shotgun (WGS) entry which is preliminary data.</text>
</comment>
<reference evidence="3 4" key="1">
    <citation type="submission" date="2023-07" db="EMBL/GenBank/DDBJ databases">
        <title>Sorghum-associated microbial communities from plants grown in Nebraska, USA.</title>
        <authorList>
            <person name="Schachtman D."/>
        </authorList>
    </citation>
    <scope>NUCLEOTIDE SEQUENCE [LARGE SCALE GENOMIC DNA]</scope>
    <source>
        <strain evidence="3 4">3773</strain>
    </source>
</reference>
<proteinExistence type="predicted"/>
<keyword evidence="2" id="KW-0732">Signal</keyword>
<evidence type="ECO:0000256" key="1">
    <source>
        <dbReference type="SAM" id="MobiDB-lite"/>
    </source>
</evidence>
<dbReference type="Proteomes" id="UP001255185">
    <property type="component" value="Unassembled WGS sequence"/>
</dbReference>
<dbReference type="EMBL" id="JAVDVI010000001">
    <property type="protein sequence ID" value="MDR6966490.1"/>
    <property type="molecule type" value="Genomic_DNA"/>
</dbReference>
<evidence type="ECO:0000313" key="3">
    <source>
        <dbReference type="EMBL" id="MDR6966490.1"/>
    </source>
</evidence>
<feature type="signal peptide" evidence="2">
    <location>
        <begin position="1"/>
        <end position="17"/>
    </location>
</feature>
<evidence type="ECO:0008006" key="5">
    <source>
        <dbReference type="Google" id="ProtNLM"/>
    </source>
</evidence>
<keyword evidence="4" id="KW-1185">Reference proteome</keyword>
<evidence type="ECO:0000256" key="2">
    <source>
        <dbReference type="SAM" id="SignalP"/>
    </source>
</evidence>